<keyword evidence="1" id="KW-1133">Transmembrane helix</keyword>
<gene>
    <name evidence="2" type="ORF">ACFPM4_19085</name>
</gene>
<reference evidence="3" key="1">
    <citation type="journal article" date="2019" name="Int. J. Syst. Evol. Microbiol.">
        <title>The Global Catalogue of Microorganisms (GCM) 10K type strain sequencing project: providing services to taxonomists for standard genome sequencing and annotation.</title>
        <authorList>
            <consortium name="The Broad Institute Genomics Platform"/>
            <consortium name="The Broad Institute Genome Sequencing Center for Infectious Disease"/>
            <person name="Wu L."/>
            <person name="Ma J."/>
        </authorList>
    </citation>
    <scope>NUCLEOTIDE SEQUENCE [LARGE SCALE GENOMIC DNA]</scope>
    <source>
        <strain evidence="3">CGMCC 1.12237</strain>
    </source>
</reference>
<feature type="transmembrane region" description="Helical" evidence="1">
    <location>
        <begin position="229"/>
        <end position="248"/>
    </location>
</feature>
<feature type="transmembrane region" description="Helical" evidence="1">
    <location>
        <begin position="156"/>
        <end position="178"/>
    </location>
</feature>
<dbReference type="EMBL" id="JBHSMC010000040">
    <property type="protein sequence ID" value="MFC5466832.1"/>
    <property type="molecule type" value="Genomic_DNA"/>
</dbReference>
<comment type="caution">
    <text evidence="2">The sequence shown here is derived from an EMBL/GenBank/DDBJ whole genome shotgun (WGS) entry which is preliminary data.</text>
</comment>
<keyword evidence="1" id="KW-0812">Transmembrane</keyword>
<keyword evidence="3" id="KW-1185">Reference proteome</keyword>
<organism evidence="2 3">
    <name type="scientific">Lederbergia graminis</name>
    <dbReference type="NCBI Taxonomy" id="735518"/>
    <lineage>
        <taxon>Bacteria</taxon>
        <taxon>Bacillati</taxon>
        <taxon>Bacillota</taxon>
        <taxon>Bacilli</taxon>
        <taxon>Bacillales</taxon>
        <taxon>Bacillaceae</taxon>
        <taxon>Lederbergia</taxon>
    </lineage>
</organism>
<dbReference type="Proteomes" id="UP001596147">
    <property type="component" value="Unassembled WGS sequence"/>
</dbReference>
<accession>A0ABW0LP77</accession>
<protein>
    <submittedName>
        <fullName evidence="2">Uncharacterized protein</fullName>
    </submittedName>
</protein>
<proteinExistence type="predicted"/>
<keyword evidence="1" id="KW-0472">Membrane</keyword>
<evidence type="ECO:0000256" key="1">
    <source>
        <dbReference type="SAM" id="Phobius"/>
    </source>
</evidence>
<feature type="transmembrane region" description="Helical" evidence="1">
    <location>
        <begin position="12"/>
        <end position="34"/>
    </location>
</feature>
<dbReference type="RefSeq" id="WP_382355392.1">
    <property type="nucleotide sequence ID" value="NZ_JBHSMC010000040.1"/>
</dbReference>
<feature type="transmembrane region" description="Helical" evidence="1">
    <location>
        <begin position="190"/>
        <end position="209"/>
    </location>
</feature>
<evidence type="ECO:0000313" key="3">
    <source>
        <dbReference type="Proteomes" id="UP001596147"/>
    </source>
</evidence>
<sequence>MKKPLGSPSVGLELLIIQMTWTLMGFGIFLLINIVKMVFGIEVDSYYSAGYIASNIFMFVIGIISINFLPHYVGLGITRKNYFYGNVIASIGLSIFIPIGIYIISLVQKLIIGSFTSIELRERTLDKVDIDRDGNIISEIVQSFIVTPFIDPSSNLVLSLALFSLHIFVFYIIGWMIAAAFQRQGVIGGLLLIAVGIVFIAIKDTMIRITLDLPLFKNFSVFEVVPEKLALPTVFAAILLTMIIIRLLTKRTPLKI</sequence>
<name>A0ABW0LP77_9BACI</name>
<feature type="transmembrane region" description="Helical" evidence="1">
    <location>
        <begin position="81"/>
        <end position="104"/>
    </location>
</feature>
<evidence type="ECO:0000313" key="2">
    <source>
        <dbReference type="EMBL" id="MFC5466832.1"/>
    </source>
</evidence>
<feature type="transmembrane region" description="Helical" evidence="1">
    <location>
        <begin position="46"/>
        <end position="69"/>
    </location>
</feature>